<keyword evidence="2" id="KW-0732">Signal</keyword>
<feature type="chain" id="PRO_5017211757" evidence="2">
    <location>
        <begin position="23"/>
        <end position="117"/>
    </location>
</feature>
<evidence type="ECO:0000313" key="4">
    <source>
        <dbReference type="Proteomes" id="UP000242815"/>
    </source>
</evidence>
<feature type="compositionally biased region" description="Basic and acidic residues" evidence="1">
    <location>
        <begin position="51"/>
        <end position="71"/>
    </location>
</feature>
<dbReference type="Proteomes" id="UP000242815">
    <property type="component" value="Unassembled WGS sequence"/>
</dbReference>
<feature type="compositionally biased region" description="Basic and acidic residues" evidence="1">
    <location>
        <begin position="80"/>
        <end position="117"/>
    </location>
</feature>
<gene>
    <name evidence="3" type="ORF">SAMN05216578_10345</name>
</gene>
<sequence>MKPILIAGLFTLTTALATSTLAATEVPGKHHQRHMERMASELQLTEQQQEQLRDIHQQQREQMRTLREQRQEQVNAVLTEEQRSKLQEMREQRREEMHKHMQERRQGRGAERDADTN</sequence>
<accession>A0A1I6B2D6</accession>
<dbReference type="GO" id="GO:0042597">
    <property type="term" value="C:periplasmic space"/>
    <property type="evidence" value="ECO:0007669"/>
    <property type="project" value="InterPro"/>
</dbReference>
<protein>
    <submittedName>
        <fullName evidence="3">LTXXQ motif family protein</fullName>
    </submittedName>
</protein>
<reference evidence="3 4" key="1">
    <citation type="submission" date="2016-10" db="EMBL/GenBank/DDBJ databases">
        <authorList>
            <person name="de Groot N.N."/>
        </authorList>
    </citation>
    <scope>NUCLEOTIDE SEQUENCE [LARGE SCALE GENOMIC DNA]</scope>
    <source>
        <strain evidence="3 4">JCM 18415</strain>
    </source>
</reference>
<dbReference type="InterPro" id="IPR012899">
    <property type="entry name" value="LTXXQ"/>
</dbReference>
<evidence type="ECO:0000256" key="2">
    <source>
        <dbReference type="SAM" id="SignalP"/>
    </source>
</evidence>
<evidence type="ECO:0000256" key="1">
    <source>
        <dbReference type="SAM" id="MobiDB-lite"/>
    </source>
</evidence>
<name>A0A1I6B2D6_9GAMM</name>
<feature type="region of interest" description="Disordered" evidence="1">
    <location>
        <begin position="42"/>
        <end position="117"/>
    </location>
</feature>
<dbReference type="EMBL" id="FOYD01000003">
    <property type="protein sequence ID" value="SFQ75090.1"/>
    <property type="molecule type" value="Genomic_DNA"/>
</dbReference>
<dbReference type="Gene3D" id="1.20.120.1490">
    <property type="match status" value="1"/>
</dbReference>
<dbReference type="AlphaFoldDB" id="A0A1I6B2D6"/>
<dbReference type="STRING" id="1002526.SAMN05216578_10345"/>
<feature type="signal peptide" evidence="2">
    <location>
        <begin position="1"/>
        <end position="22"/>
    </location>
</feature>
<evidence type="ECO:0000313" key="3">
    <source>
        <dbReference type="EMBL" id="SFQ75090.1"/>
    </source>
</evidence>
<dbReference type="RefSeq" id="WP_090537836.1">
    <property type="nucleotide sequence ID" value="NZ_FOYD01000003.1"/>
</dbReference>
<dbReference type="Pfam" id="PF07813">
    <property type="entry name" value="LTXXQ"/>
    <property type="match status" value="1"/>
</dbReference>
<proteinExistence type="predicted"/>
<organism evidence="3 4">
    <name type="scientific">Halopseudomonas formosensis</name>
    <dbReference type="NCBI Taxonomy" id="1002526"/>
    <lineage>
        <taxon>Bacteria</taxon>
        <taxon>Pseudomonadati</taxon>
        <taxon>Pseudomonadota</taxon>
        <taxon>Gammaproteobacteria</taxon>
        <taxon>Pseudomonadales</taxon>
        <taxon>Pseudomonadaceae</taxon>
        <taxon>Halopseudomonas</taxon>
    </lineage>
</organism>